<keyword evidence="3" id="KW-0456">Lyase</keyword>
<name>A0A3E3I5Q2_9FIRM</name>
<dbReference type="PANTHER" id="PTHR43118:SF1">
    <property type="entry name" value="RHAMNOGALACTURONAN LYASE (EUROFUNG)"/>
    <property type="match status" value="1"/>
</dbReference>
<dbReference type="InterPro" id="IPR049366">
    <property type="entry name" value="RGL11_C"/>
</dbReference>
<dbReference type="InterPro" id="IPR013783">
    <property type="entry name" value="Ig-like_fold"/>
</dbReference>
<accession>A0A3E3I5Q2</accession>
<keyword evidence="4" id="KW-1185">Reference proteome</keyword>
<dbReference type="Pfam" id="PF18370">
    <property type="entry name" value="RGI_lyase"/>
    <property type="match status" value="1"/>
</dbReference>
<feature type="domain" description="Rhamnogalacturonan lyase family 11 C-terminal" evidence="2">
    <location>
        <begin position="185"/>
        <end position="298"/>
    </location>
</feature>
<dbReference type="InterPro" id="IPR034641">
    <property type="entry name" value="RGL11"/>
</dbReference>
<dbReference type="InterPro" id="IPR036116">
    <property type="entry name" value="FN3_sf"/>
</dbReference>
<proteinExistence type="predicted"/>
<dbReference type="InterPro" id="IPR028994">
    <property type="entry name" value="Integrin_alpha_N"/>
</dbReference>
<dbReference type="SUPFAM" id="SSF69318">
    <property type="entry name" value="Integrin alpha N-terminal domain"/>
    <property type="match status" value="1"/>
</dbReference>
<feature type="domain" description="Rhamnogalacturonan I lyase beta-sheet" evidence="1">
    <location>
        <begin position="91"/>
        <end position="181"/>
    </location>
</feature>
<dbReference type="Pfam" id="PF21348">
    <property type="entry name" value="RGL11_C"/>
    <property type="match status" value="2"/>
</dbReference>
<feature type="domain" description="Rhamnogalacturonan lyase family 11 C-terminal" evidence="2">
    <location>
        <begin position="406"/>
        <end position="795"/>
    </location>
</feature>
<dbReference type="EMBL" id="QVLV01000006">
    <property type="protein sequence ID" value="RGE60955.1"/>
    <property type="molecule type" value="Genomic_DNA"/>
</dbReference>
<dbReference type="GeneID" id="97990975"/>
<reference evidence="3" key="1">
    <citation type="submission" date="2018-08" db="EMBL/GenBank/DDBJ databases">
        <title>A genome reference for cultivated species of the human gut microbiota.</title>
        <authorList>
            <person name="Zou Y."/>
            <person name="Xue W."/>
            <person name="Luo G."/>
        </authorList>
    </citation>
    <scope>NUCLEOTIDE SEQUENCE [LARGE SCALE GENOMIC DNA]</scope>
    <source>
        <strain evidence="3">TF05-5AC</strain>
    </source>
</reference>
<dbReference type="SUPFAM" id="SSF49265">
    <property type="entry name" value="Fibronectin type III"/>
    <property type="match status" value="1"/>
</dbReference>
<dbReference type="Gene3D" id="2.60.40.10">
    <property type="entry name" value="Immunoglobulins"/>
    <property type="match status" value="1"/>
</dbReference>
<dbReference type="InterPro" id="IPR041624">
    <property type="entry name" value="RGI_lyase"/>
</dbReference>
<organism evidence="3 4">
    <name type="scientific">Eisenbergiella massiliensis</name>
    <dbReference type="NCBI Taxonomy" id="1720294"/>
    <lineage>
        <taxon>Bacteria</taxon>
        <taxon>Bacillati</taxon>
        <taxon>Bacillota</taxon>
        <taxon>Clostridia</taxon>
        <taxon>Lachnospirales</taxon>
        <taxon>Lachnospiraceae</taxon>
        <taxon>Eisenbergiella</taxon>
    </lineage>
</organism>
<dbReference type="RefSeq" id="WP_117544473.1">
    <property type="nucleotide sequence ID" value="NZ_QVLV01000006.1"/>
</dbReference>
<dbReference type="CDD" id="cd10318">
    <property type="entry name" value="RGL11"/>
    <property type="match status" value="1"/>
</dbReference>
<sequence>MEIRLQEITDFSATIAWEPEDGAEGYRVYWADNDTPSMEFRRLAETEDCSYTLHRATHVPHYLKVSCVKDGVEGECSRVLRTPVKKVFHEQLEQLNRGLVAVPVKNGIFLSWRLFLGEVSGYCDTGMTGTDFYVYRNGERIAQVGTSTNYLDSAGSAGDGYAVAPVKDGCEGARCEEVKAWKKEYLDLPLKRPAGGVTPAGESYVYHANDMSVGDVDGDGEYEYIVKWDPSNSHDVSIKGYTGRCYLDCYKLDGTLLWRLDMGVNIRAGAHYTQFMVYDFNGDGKAEMAVKTAPGTKMTTFFADGRVKEEKYITMLPEDLEAGCSHEDNYVCSAADYREHMAEVFALWQDRPEVKRGEWPQTLEECWGMQPRVSYPLSKEDAHLLADIFIREYAPSRSEKNRLDQFEGFIYEGPEYLTMFAGDGKELQTIRFPVGRQDDGLIWGDYAMPRIEPCNRVDRFLSGVAYLDGERPYLIVCRGYYTRTTVVAYDFFENRFRETFFVDSGHVPMSNPFNDGGVHLLEGTDPEYGSLAGQGNHSLSTADVDGDGCMEIIYGAAVIDHDGSLLYSSSDIRPDGLRIKLGHGDAMHVAKIDPDRPGFQIFNVFEGGEHVPYGFALRDACSGEAFFGEYATEDLGRCMVGKIDPNTRGLQVWVNEVFDCKGNKLDVPLPGTNANIRWAADMSTQILDSPQYIGTVQPGVINDNTHGVMLDPEDTMTNNGTKGNPCLIADIFGDFREELLLRKKDDSAIRIYTNTELTRHKLFTLMHDTMYRCGVAWQNNCYNQPCYTKFYYADDCDFKDVLSWLE</sequence>
<gene>
    <name evidence="3" type="ORF">DXC51_10445</name>
</gene>
<evidence type="ECO:0000259" key="2">
    <source>
        <dbReference type="Pfam" id="PF21348"/>
    </source>
</evidence>
<evidence type="ECO:0000313" key="4">
    <source>
        <dbReference type="Proteomes" id="UP000260812"/>
    </source>
</evidence>
<dbReference type="AlphaFoldDB" id="A0A3E3I5Q2"/>
<evidence type="ECO:0000259" key="1">
    <source>
        <dbReference type="Pfam" id="PF18370"/>
    </source>
</evidence>
<evidence type="ECO:0000313" key="3">
    <source>
        <dbReference type="EMBL" id="RGE60955.1"/>
    </source>
</evidence>
<dbReference type="PANTHER" id="PTHR43118">
    <property type="entry name" value="RHAMNOGALACTURONAN LYASE (EUROFUNG)"/>
    <property type="match status" value="1"/>
</dbReference>
<protein>
    <submittedName>
        <fullName evidence="3">Rhamnogalacturonan lyase</fullName>
    </submittedName>
</protein>
<dbReference type="Proteomes" id="UP000260812">
    <property type="component" value="Unassembled WGS sequence"/>
</dbReference>
<dbReference type="GO" id="GO:0016829">
    <property type="term" value="F:lyase activity"/>
    <property type="evidence" value="ECO:0007669"/>
    <property type="project" value="UniProtKB-KW"/>
</dbReference>
<comment type="caution">
    <text evidence="3">The sequence shown here is derived from an EMBL/GenBank/DDBJ whole genome shotgun (WGS) entry which is preliminary data.</text>
</comment>